<dbReference type="AlphaFoldDB" id="A0A5Q4BD82"/>
<keyword evidence="3" id="KW-1185">Reference proteome</keyword>
<comment type="caution">
    <text evidence="2">The sequence shown here is derived from an EMBL/GenBank/DDBJ whole genome shotgun (WGS) entry which is preliminary data.</text>
</comment>
<feature type="compositionally biased region" description="Basic residues" evidence="1">
    <location>
        <begin position="1"/>
        <end position="14"/>
    </location>
</feature>
<evidence type="ECO:0000313" key="2">
    <source>
        <dbReference type="EMBL" id="TQN64880.1"/>
    </source>
</evidence>
<protein>
    <submittedName>
        <fullName evidence="2">Uncharacterized protein</fullName>
    </submittedName>
</protein>
<evidence type="ECO:0000313" key="3">
    <source>
        <dbReference type="Proteomes" id="UP000326340"/>
    </source>
</evidence>
<feature type="region of interest" description="Disordered" evidence="1">
    <location>
        <begin position="1"/>
        <end position="120"/>
    </location>
</feature>
<feature type="compositionally biased region" description="Gly residues" evidence="1">
    <location>
        <begin position="43"/>
        <end position="57"/>
    </location>
</feature>
<accession>A0A5Q4BD82</accession>
<proteinExistence type="predicted"/>
<dbReference type="Proteomes" id="UP000326340">
    <property type="component" value="Unassembled WGS sequence"/>
</dbReference>
<reference evidence="2 3" key="1">
    <citation type="journal article" date="2019" name="Sci. Rep.">
        <title>Colletotrichum shisoi sp. nov., an anthracnose pathogen of Perilla frutescens in Japan: molecular phylogenetic, morphological and genomic evidence.</title>
        <authorList>
            <person name="Gan P."/>
            <person name="Tsushima A."/>
            <person name="Hiroyama R."/>
            <person name="Narusaka M."/>
            <person name="Takano Y."/>
            <person name="Narusaka Y."/>
            <person name="Kawaradani M."/>
            <person name="Damm U."/>
            <person name="Shirasu K."/>
        </authorList>
    </citation>
    <scope>NUCLEOTIDE SEQUENCE [LARGE SCALE GENOMIC DNA]</scope>
    <source>
        <strain evidence="2 3">PG-2018a</strain>
    </source>
</reference>
<name>A0A5Q4BD82_9PEZI</name>
<feature type="compositionally biased region" description="Low complexity" evidence="1">
    <location>
        <begin position="58"/>
        <end position="80"/>
    </location>
</feature>
<organism evidence="2 3">
    <name type="scientific">Colletotrichum shisoi</name>
    <dbReference type="NCBI Taxonomy" id="2078593"/>
    <lineage>
        <taxon>Eukaryota</taxon>
        <taxon>Fungi</taxon>
        <taxon>Dikarya</taxon>
        <taxon>Ascomycota</taxon>
        <taxon>Pezizomycotina</taxon>
        <taxon>Sordariomycetes</taxon>
        <taxon>Hypocreomycetidae</taxon>
        <taxon>Glomerellales</taxon>
        <taxon>Glomerellaceae</taxon>
        <taxon>Colletotrichum</taxon>
        <taxon>Colletotrichum destructivum species complex</taxon>
    </lineage>
</organism>
<feature type="compositionally biased region" description="Basic and acidic residues" evidence="1">
    <location>
        <begin position="89"/>
        <end position="100"/>
    </location>
</feature>
<evidence type="ECO:0000256" key="1">
    <source>
        <dbReference type="SAM" id="MobiDB-lite"/>
    </source>
</evidence>
<sequence length="145" mass="14781">MLRRAAKIAKKKAAAARQAAASNLHTPKTAKPGPSSDMPTGPGMTGSGSKSGSGSGLGSESASGSGSGSQAQGSHASHSQDALPQSSKSGEHNDETDANGKRHHNKNETPAWRRSSEPVVVEDNATVAQLADLVCSLLRVPVYLL</sequence>
<dbReference type="EMBL" id="PUHP01001963">
    <property type="protein sequence ID" value="TQN64880.1"/>
    <property type="molecule type" value="Genomic_DNA"/>
</dbReference>
<gene>
    <name evidence="2" type="ORF">CSHISOI_10535</name>
</gene>